<reference evidence="10 11" key="1">
    <citation type="journal article" date="2016" name="Int. J. Syst. Evol. Microbiol.">
        <title>Proposal of Mucilaginibacter phyllosphaerae sp. nov. isolated from the phyllosphere of Galium album.</title>
        <authorList>
            <person name="Aydogan E.L."/>
            <person name="Busse H.J."/>
            <person name="Moser G."/>
            <person name="Muller C."/>
            <person name="Kampfer P."/>
            <person name="Glaeser S.P."/>
        </authorList>
    </citation>
    <scope>NUCLEOTIDE SEQUENCE [LARGE SCALE GENOMIC DNA]</scope>
    <source>
        <strain evidence="10 11">PP-F2FG21</strain>
    </source>
</reference>
<comment type="caution">
    <text evidence="10">The sequence shown here is derived from an EMBL/GenBank/DDBJ whole genome shotgun (WGS) entry which is preliminary data.</text>
</comment>
<dbReference type="Pfam" id="PF13424">
    <property type="entry name" value="TPR_12"/>
    <property type="match status" value="1"/>
</dbReference>
<dbReference type="InterPro" id="IPR019734">
    <property type="entry name" value="TPR_rpt"/>
</dbReference>
<feature type="chain" id="PRO_5044616706" description="histidine kinase" evidence="7">
    <location>
        <begin position="26"/>
        <end position="631"/>
    </location>
</feature>
<evidence type="ECO:0000313" key="11">
    <source>
        <dbReference type="Proteomes" id="UP000297248"/>
    </source>
</evidence>
<feature type="signal peptide" evidence="7">
    <location>
        <begin position="1"/>
        <end position="25"/>
    </location>
</feature>
<protein>
    <recommendedName>
        <fullName evidence="2">histidine kinase</fullName>
        <ecNumber evidence="2">2.7.13.3</ecNumber>
    </recommendedName>
</protein>
<dbReference type="Proteomes" id="UP000297248">
    <property type="component" value="Unassembled WGS sequence"/>
</dbReference>
<reference evidence="9 12" key="3">
    <citation type="submission" date="2020-08" db="EMBL/GenBank/DDBJ databases">
        <title>Genomic Encyclopedia of Type Strains, Phase IV (KMG-IV): sequencing the most valuable type-strain genomes for metagenomic binning, comparative biology and taxonomic classification.</title>
        <authorList>
            <person name="Goeker M."/>
        </authorList>
    </citation>
    <scope>NUCLEOTIDE SEQUENCE [LARGE SCALE GENOMIC DNA]</scope>
    <source>
        <strain evidence="9 12">DSM 100995</strain>
    </source>
</reference>
<dbReference type="Gene3D" id="3.30.565.10">
    <property type="entry name" value="Histidine kinase-like ATPase, C-terminal domain"/>
    <property type="match status" value="1"/>
</dbReference>
<dbReference type="EMBL" id="JACIEG010000001">
    <property type="protein sequence ID" value="MBB3967666.1"/>
    <property type="molecule type" value="Genomic_DNA"/>
</dbReference>
<organism evidence="10 11">
    <name type="scientific">Mucilaginibacter phyllosphaerae</name>
    <dbReference type="NCBI Taxonomy" id="1812349"/>
    <lineage>
        <taxon>Bacteria</taxon>
        <taxon>Pseudomonadati</taxon>
        <taxon>Bacteroidota</taxon>
        <taxon>Sphingobacteriia</taxon>
        <taxon>Sphingobacteriales</taxon>
        <taxon>Sphingobacteriaceae</taxon>
        <taxon>Mucilaginibacter</taxon>
    </lineage>
</organism>
<dbReference type="GO" id="GO:0005886">
    <property type="term" value="C:plasma membrane"/>
    <property type="evidence" value="ECO:0007669"/>
    <property type="project" value="TreeGrafter"/>
</dbReference>
<dbReference type="SUPFAM" id="SSF47384">
    <property type="entry name" value="Homodimeric domain of signal transducing histidine kinase"/>
    <property type="match status" value="1"/>
</dbReference>
<keyword evidence="7" id="KW-0732">Signal</keyword>
<feature type="transmembrane region" description="Helical" evidence="6">
    <location>
        <begin position="367"/>
        <end position="384"/>
    </location>
</feature>
<evidence type="ECO:0000256" key="3">
    <source>
        <dbReference type="ARBA" id="ARBA00022553"/>
    </source>
</evidence>
<reference evidence="10" key="2">
    <citation type="submission" date="2019-03" db="EMBL/GenBank/DDBJ databases">
        <authorList>
            <person name="Yan Y.-Q."/>
            <person name="Du Z.-J."/>
        </authorList>
    </citation>
    <scope>NUCLEOTIDE SEQUENCE</scope>
    <source>
        <strain evidence="10">PP-F2FG21</strain>
    </source>
</reference>
<comment type="catalytic activity">
    <reaction evidence="1">
        <text>ATP + protein L-histidine = ADP + protein N-phospho-L-histidine.</text>
        <dbReference type="EC" id="2.7.13.3"/>
    </reaction>
</comment>
<evidence type="ECO:0000313" key="12">
    <source>
        <dbReference type="Proteomes" id="UP000583101"/>
    </source>
</evidence>
<evidence type="ECO:0000259" key="8">
    <source>
        <dbReference type="PROSITE" id="PS50109"/>
    </source>
</evidence>
<dbReference type="Gene3D" id="1.10.287.130">
    <property type="match status" value="1"/>
</dbReference>
<dbReference type="SUPFAM" id="SSF55874">
    <property type="entry name" value="ATPase domain of HSP90 chaperone/DNA topoisomerase II/histidine kinase"/>
    <property type="match status" value="1"/>
</dbReference>
<dbReference type="RefSeq" id="WP_134335113.1">
    <property type="nucleotide sequence ID" value="NZ_BMCZ01000001.1"/>
</dbReference>
<dbReference type="SUPFAM" id="SSF48452">
    <property type="entry name" value="TPR-like"/>
    <property type="match status" value="2"/>
</dbReference>
<dbReference type="GO" id="GO:0009927">
    <property type="term" value="F:histidine phosphotransfer kinase activity"/>
    <property type="evidence" value="ECO:0007669"/>
    <property type="project" value="TreeGrafter"/>
</dbReference>
<keyword evidence="3" id="KW-0597">Phosphoprotein</keyword>
<keyword evidence="5 10" id="KW-0418">Kinase</keyword>
<dbReference type="Proteomes" id="UP000583101">
    <property type="component" value="Unassembled WGS sequence"/>
</dbReference>
<evidence type="ECO:0000256" key="5">
    <source>
        <dbReference type="ARBA" id="ARBA00022777"/>
    </source>
</evidence>
<dbReference type="InterPro" id="IPR036097">
    <property type="entry name" value="HisK_dim/P_sf"/>
</dbReference>
<evidence type="ECO:0000256" key="4">
    <source>
        <dbReference type="ARBA" id="ARBA00022679"/>
    </source>
</evidence>
<keyword evidence="12" id="KW-1185">Reference proteome</keyword>
<dbReference type="PRINTS" id="PR00344">
    <property type="entry name" value="BCTRLSENSOR"/>
</dbReference>
<dbReference type="Pfam" id="PF02518">
    <property type="entry name" value="HATPase_c"/>
    <property type="match status" value="1"/>
</dbReference>
<dbReference type="EC" id="2.7.13.3" evidence="2"/>
<proteinExistence type="predicted"/>
<dbReference type="CDD" id="cd00082">
    <property type="entry name" value="HisKA"/>
    <property type="match status" value="1"/>
</dbReference>
<dbReference type="InterPro" id="IPR005467">
    <property type="entry name" value="His_kinase_dom"/>
</dbReference>
<feature type="domain" description="Histidine kinase" evidence="8">
    <location>
        <begin position="418"/>
        <end position="631"/>
    </location>
</feature>
<evidence type="ECO:0000256" key="7">
    <source>
        <dbReference type="SAM" id="SignalP"/>
    </source>
</evidence>
<sequence length="631" mass="72729">MPDKKFIFICFLNIILWWLPNNCFAQQTETDSLKRLITQRKLNDTTKVDLYNTLAYSYYGSSIKDLNLYAKKAFLLSRQLKYKRGEAYAYKNIGLGCMLVNGDPMALKYFETSLKLFHQLNDKANEGRVLNNIGYYYNTLKDYNQSILYYQQALEKIAGLGKTHFESILQGNIGNNYVGLKNFKKAQQYYLEELRLAKITIDEDVLILSYANLASLAVMQQSYQQAIAYINKLQAYQNSPDFNQREKTELLLLMGQIQYGLKNYDKARKLYTAGYDLAKKTASIDQLLDYRYSFYLLDSAMGNYRAALQSSAIYHKISDSITNVNRNQLIALFQTRFELEKRKQENQHLQDAAAIDKATISRQRTKQLILLAILIIIVAGLFYFKKTYDYINKKNKIINQQNIELENAGHVKDKIFSVVSHDLRSPITQMVNLLGLWQQQEMDEREMKALTPVVINNIHNTLELLDNLLIWSKNQLQGFHYDPVPFQLDRLVEENIRSLYEMANNKGLTIQNNVANDVMVKADEDMIKIVLRNLISNAIKFTPQGGNIYIDSYIHANERIISVEDTGIGIQEKDLGKIFAFASHTTLGTNKEPGTGIGLKICYDFIQMNHGRMWVDSKANEGSTFYISFDV</sequence>
<dbReference type="InterPro" id="IPR036890">
    <property type="entry name" value="HATPase_C_sf"/>
</dbReference>
<evidence type="ECO:0000313" key="9">
    <source>
        <dbReference type="EMBL" id="MBB3967666.1"/>
    </source>
</evidence>
<keyword evidence="6" id="KW-1133">Transmembrane helix</keyword>
<evidence type="ECO:0000256" key="1">
    <source>
        <dbReference type="ARBA" id="ARBA00000085"/>
    </source>
</evidence>
<name>A0A4Y8AJS2_9SPHI</name>
<dbReference type="PANTHER" id="PTHR43047">
    <property type="entry name" value="TWO-COMPONENT HISTIDINE PROTEIN KINASE"/>
    <property type="match status" value="1"/>
</dbReference>
<dbReference type="InterPro" id="IPR003661">
    <property type="entry name" value="HisK_dim/P_dom"/>
</dbReference>
<dbReference type="FunFam" id="3.30.565.10:FF:000006">
    <property type="entry name" value="Sensor histidine kinase WalK"/>
    <property type="match status" value="1"/>
</dbReference>
<gene>
    <name evidence="10" type="ORF">E2R65_03685</name>
    <name evidence="9" type="ORF">GGR35_000252</name>
</gene>
<dbReference type="AlphaFoldDB" id="A0A4Y8AJS2"/>
<evidence type="ECO:0000256" key="6">
    <source>
        <dbReference type="SAM" id="Phobius"/>
    </source>
</evidence>
<keyword evidence="6" id="KW-0812">Transmembrane</keyword>
<accession>A0A4Y8AJS2</accession>
<dbReference type="InterPro" id="IPR011990">
    <property type="entry name" value="TPR-like_helical_dom_sf"/>
</dbReference>
<dbReference type="Gene3D" id="1.25.40.10">
    <property type="entry name" value="Tetratricopeptide repeat domain"/>
    <property type="match status" value="2"/>
</dbReference>
<keyword evidence="4" id="KW-0808">Transferase</keyword>
<dbReference type="SMART" id="SM00388">
    <property type="entry name" value="HisKA"/>
    <property type="match status" value="1"/>
</dbReference>
<dbReference type="InterPro" id="IPR004358">
    <property type="entry name" value="Sig_transdc_His_kin-like_C"/>
</dbReference>
<evidence type="ECO:0000313" key="10">
    <source>
        <dbReference type="EMBL" id="TEW69278.1"/>
    </source>
</evidence>
<keyword evidence="6" id="KW-0472">Membrane</keyword>
<dbReference type="SMART" id="SM00387">
    <property type="entry name" value="HATPase_c"/>
    <property type="match status" value="1"/>
</dbReference>
<dbReference type="PANTHER" id="PTHR43047:SF72">
    <property type="entry name" value="OSMOSENSING HISTIDINE PROTEIN KINASE SLN1"/>
    <property type="match status" value="1"/>
</dbReference>
<evidence type="ECO:0000256" key="2">
    <source>
        <dbReference type="ARBA" id="ARBA00012438"/>
    </source>
</evidence>
<dbReference type="PROSITE" id="PS50109">
    <property type="entry name" value="HIS_KIN"/>
    <property type="match status" value="1"/>
</dbReference>
<dbReference type="InterPro" id="IPR003594">
    <property type="entry name" value="HATPase_dom"/>
</dbReference>
<dbReference type="EMBL" id="SNQG01000001">
    <property type="protein sequence ID" value="TEW69278.1"/>
    <property type="molecule type" value="Genomic_DNA"/>
</dbReference>
<dbReference type="CDD" id="cd00075">
    <property type="entry name" value="HATPase"/>
    <property type="match status" value="1"/>
</dbReference>
<dbReference type="SMART" id="SM00028">
    <property type="entry name" value="TPR"/>
    <property type="match status" value="5"/>
</dbReference>
<dbReference type="OrthoDB" id="9810447at2"/>
<dbReference type="GO" id="GO:0000155">
    <property type="term" value="F:phosphorelay sensor kinase activity"/>
    <property type="evidence" value="ECO:0007669"/>
    <property type="project" value="InterPro"/>
</dbReference>